<proteinExistence type="predicted"/>
<dbReference type="EMBL" id="GGEC01012342">
    <property type="protein sequence ID" value="MBW92825.1"/>
    <property type="molecule type" value="Transcribed_RNA"/>
</dbReference>
<reference evidence="1" key="1">
    <citation type="submission" date="2018-02" db="EMBL/GenBank/DDBJ databases">
        <title>Rhizophora mucronata_Transcriptome.</title>
        <authorList>
            <person name="Meera S.P."/>
            <person name="Sreeshan A."/>
            <person name="Augustine A."/>
        </authorList>
    </citation>
    <scope>NUCLEOTIDE SEQUENCE</scope>
    <source>
        <tissue evidence="1">Leaf</tissue>
    </source>
</reference>
<sequence>MGMGQFQLQQQLSKPTPAANPCTLSPLASYGYNPMSVRTLTICHRLSVDPKLTGTLNSARSLPFLPALRPRFLCKSDNSGEPPPYPTPHFSSQREFPVFSGYFHN</sequence>
<dbReference type="AlphaFoldDB" id="A0A2P2JHB1"/>
<name>A0A2P2JHB1_RHIMU</name>
<organism evidence="1">
    <name type="scientific">Rhizophora mucronata</name>
    <name type="common">Asiatic mangrove</name>
    <dbReference type="NCBI Taxonomy" id="61149"/>
    <lineage>
        <taxon>Eukaryota</taxon>
        <taxon>Viridiplantae</taxon>
        <taxon>Streptophyta</taxon>
        <taxon>Embryophyta</taxon>
        <taxon>Tracheophyta</taxon>
        <taxon>Spermatophyta</taxon>
        <taxon>Magnoliopsida</taxon>
        <taxon>eudicotyledons</taxon>
        <taxon>Gunneridae</taxon>
        <taxon>Pentapetalae</taxon>
        <taxon>rosids</taxon>
        <taxon>fabids</taxon>
        <taxon>Malpighiales</taxon>
        <taxon>Rhizophoraceae</taxon>
        <taxon>Rhizophora</taxon>
    </lineage>
</organism>
<protein>
    <submittedName>
        <fullName evidence="1">Uncharacterized protein</fullName>
    </submittedName>
</protein>
<accession>A0A2P2JHB1</accession>
<evidence type="ECO:0000313" key="1">
    <source>
        <dbReference type="EMBL" id="MBW92825.1"/>
    </source>
</evidence>